<feature type="compositionally biased region" description="Basic residues" evidence="1">
    <location>
        <begin position="574"/>
        <end position="584"/>
    </location>
</feature>
<feature type="compositionally biased region" description="Low complexity" evidence="1">
    <location>
        <begin position="981"/>
        <end position="996"/>
    </location>
</feature>
<dbReference type="Proteomes" id="UP001152607">
    <property type="component" value="Unassembled WGS sequence"/>
</dbReference>
<comment type="caution">
    <text evidence="3">The sequence shown here is derived from an EMBL/GenBank/DDBJ whole genome shotgun (WGS) entry which is preliminary data.</text>
</comment>
<feature type="region of interest" description="Disordered" evidence="1">
    <location>
        <begin position="253"/>
        <end position="330"/>
    </location>
</feature>
<dbReference type="PANTHER" id="PTHR36182">
    <property type="entry name" value="PROTEIN, PUTATIVE (AFU_ORTHOLOGUE AFUA_6G10930)-RELATED"/>
    <property type="match status" value="1"/>
</dbReference>
<feature type="chain" id="PRO_5040727971" evidence="2">
    <location>
        <begin position="21"/>
        <end position="1157"/>
    </location>
</feature>
<gene>
    <name evidence="3" type="ORF">PDIGIT_LOCUS1655</name>
</gene>
<evidence type="ECO:0000256" key="1">
    <source>
        <dbReference type="SAM" id="MobiDB-lite"/>
    </source>
</evidence>
<keyword evidence="4" id="KW-1185">Reference proteome</keyword>
<dbReference type="PANTHER" id="PTHR36182:SF1">
    <property type="entry name" value="PROTEIN, PUTATIVE (AFU_ORTHOLOGUE AFUA_6G10930)-RELATED"/>
    <property type="match status" value="1"/>
</dbReference>
<proteinExistence type="predicted"/>
<feature type="compositionally biased region" description="Low complexity" evidence="1">
    <location>
        <begin position="898"/>
        <end position="908"/>
    </location>
</feature>
<feature type="compositionally biased region" description="Low complexity" evidence="1">
    <location>
        <begin position="794"/>
        <end position="805"/>
    </location>
</feature>
<feature type="compositionally biased region" description="Low complexity" evidence="1">
    <location>
        <begin position="652"/>
        <end position="670"/>
    </location>
</feature>
<evidence type="ECO:0000256" key="2">
    <source>
        <dbReference type="SAM" id="SignalP"/>
    </source>
</evidence>
<organism evidence="3 4">
    <name type="scientific">Periconia digitata</name>
    <dbReference type="NCBI Taxonomy" id="1303443"/>
    <lineage>
        <taxon>Eukaryota</taxon>
        <taxon>Fungi</taxon>
        <taxon>Dikarya</taxon>
        <taxon>Ascomycota</taxon>
        <taxon>Pezizomycotina</taxon>
        <taxon>Dothideomycetes</taxon>
        <taxon>Pleosporomycetidae</taxon>
        <taxon>Pleosporales</taxon>
        <taxon>Massarineae</taxon>
        <taxon>Periconiaceae</taxon>
        <taxon>Periconia</taxon>
    </lineage>
</organism>
<dbReference type="EMBL" id="CAOQHR010000001">
    <property type="protein sequence ID" value="CAI6269172.1"/>
    <property type="molecule type" value="Genomic_DNA"/>
</dbReference>
<evidence type="ECO:0000313" key="3">
    <source>
        <dbReference type="EMBL" id="CAI6269172.1"/>
    </source>
</evidence>
<feature type="compositionally biased region" description="Polar residues" evidence="1">
    <location>
        <begin position="393"/>
        <end position="405"/>
    </location>
</feature>
<protein>
    <submittedName>
        <fullName evidence="3">Uncharacterized protein</fullName>
    </submittedName>
</protein>
<feature type="compositionally biased region" description="Pro residues" evidence="1">
    <location>
        <begin position="1059"/>
        <end position="1075"/>
    </location>
</feature>
<reference evidence="3" key="1">
    <citation type="submission" date="2023-01" db="EMBL/GenBank/DDBJ databases">
        <authorList>
            <person name="Van Ghelder C."/>
            <person name="Rancurel C."/>
        </authorList>
    </citation>
    <scope>NUCLEOTIDE SEQUENCE</scope>
    <source>
        <strain evidence="3">CNCM I-4278</strain>
    </source>
</reference>
<feature type="compositionally biased region" description="Basic and acidic residues" evidence="1">
    <location>
        <begin position="824"/>
        <end position="835"/>
    </location>
</feature>
<feature type="region of interest" description="Disordered" evidence="1">
    <location>
        <begin position="1014"/>
        <end position="1087"/>
    </location>
</feature>
<name>A0A9W4U4F1_9PLEO</name>
<dbReference type="AlphaFoldDB" id="A0A9W4U4F1"/>
<feature type="compositionally biased region" description="Polar residues" evidence="1">
    <location>
        <begin position="423"/>
        <end position="436"/>
    </location>
</feature>
<feature type="compositionally biased region" description="Acidic residues" evidence="1">
    <location>
        <begin position="921"/>
        <end position="932"/>
    </location>
</feature>
<feature type="compositionally biased region" description="Polar residues" evidence="1">
    <location>
        <begin position="678"/>
        <end position="688"/>
    </location>
</feature>
<feature type="region of interest" description="Disordered" evidence="1">
    <location>
        <begin position="564"/>
        <end position="996"/>
    </location>
</feature>
<dbReference type="OrthoDB" id="2342176at2759"/>
<feature type="compositionally biased region" description="Low complexity" evidence="1">
    <location>
        <begin position="1014"/>
        <end position="1049"/>
    </location>
</feature>
<dbReference type="Gene3D" id="2.70.50.70">
    <property type="match status" value="1"/>
</dbReference>
<keyword evidence="2" id="KW-0732">Signal</keyword>
<feature type="compositionally biased region" description="Basic and acidic residues" evidence="1">
    <location>
        <begin position="882"/>
        <end position="894"/>
    </location>
</feature>
<feature type="region of interest" description="Disordered" evidence="1">
    <location>
        <begin position="345"/>
        <end position="475"/>
    </location>
</feature>
<feature type="signal peptide" evidence="2">
    <location>
        <begin position="1"/>
        <end position="20"/>
    </location>
</feature>
<feature type="compositionally biased region" description="Low complexity" evidence="1">
    <location>
        <begin position="350"/>
        <end position="361"/>
    </location>
</feature>
<accession>A0A9W4U4F1</accession>
<feature type="compositionally biased region" description="Low complexity" evidence="1">
    <location>
        <begin position="604"/>
        <end position="618"/>
    </location>
</feature>
<feature type="compositionally biased region" description="Low complexity" evidence="1">
    <location>
        <begin position="276"/>
        <end position="305"/>
    </location>
</feature>
<evidence type="ECO:0000313" key="4">
    <source>
        <dbReference type="Proteomes" id="UP001152607"/>
    </source>
</evidence>
<feature type="compositionally biased region" description="Low complexity" evidence="1">
    <location>
        <begin position="585"/>
        <end position="596"/>
    </location>
</feature>
<sequence>MPPSKLHALTLLPFLPTALTHMQMIDPSPLRDPHSNRAAEPKDYNILTPLHADGSDFSCKGYQWNTPLVPVATYTAGQKYSITLKGGATHGGGSCQISLSCDNGVHFKVLESIVGGCPLKSTYEFGVPEGLGEAVCLLGWTWFNKIGNREMYMNCAVVNIVPSSSSSSSSSSKKRPLLNNRDTNSAQAALGNLPDLFVANLKGINDCTTKETVDVDFDEPGKSVIYGDGMSAGAATGKTGACTGVGRKGASGPIAAGSSTDGNVGSLGESSGGNSGQWSGSSSLNQGQEAGSSGASSSSGSSGSSCALNDGQWHPNGCGDNAAQLSPSASTDLKPVASVAVLEPLPQPVSDSMAGMDMSSDVLSNESKPKVQQELDTYLASLGDENGKVASASEGTANQVSNAGSESLPEAKKPETAAVPQNPEKQSGKSHTSNSKAKPAQKPNALYESSSKKEASSSPSENADEPTYHADYNSGTYNRQQYIPSQVDTPTSTPQAIPQEAAPVQNCGSSRITYASNDVSQYLPCKPGALLCKSPTEFYTCTQDANAVWSYGALRIVAKGMECQPHLSTPGTSHKLKRRRRVGRRQAPSSSSSTQTPPAPSAVPTPTSRSEAGAAAGDGTDDDVRKFFGPMPAGYEKSWPVAKDGGEDVEEGASATPGPSKSSKKPAGSGKKAKDGNEMSSKPPSKTGTEGKKGSAKTTPAPKKTKDGIDTPKPPSKTTPEGKKGNAKTTPASKKTKDDKKSTSKPPSKTGIEGKKGSAKPTPTPKKGADGNKTTSKPPSKTAPKGKGEKSSMKTTPAPKNATTSKTKKKSAPSTLKRVVRWPRRMEIRAEKDRASSSPSSLPSTKNAKAPLNNVAEKDQSAHPTPASTPFAKPNPASSKKPTKDMGKGKEKTKPALSSSSSFFTSSKSKPRPKSKSKSTEEEEDDDGDDGGEGGGKKNSIPRPQYVSAPGDGTDDDVESLFPGLAPPQDAMYDGLEDPNAAAPPSSSSSSSTLSASSSSVKIIANYLRPSSTIASTSITSTLPPSTPTPLSTNTSTATASSSSSSSSPKSEWQDGTFFPPPPLPFSSPAPPTTPAPTKSKPYPPTLSDEIAASILPYFFGHRPVVPEGVELVWPGVPTPKAGASRVKREDSARRGCAGRVGEEGGVRDDLYVGKVG</sequence>